<organism evidence="1">
    <name type="scientific">bioreactor metagenome</name>
    <dbReference type="NCBI Taxonomy" id="1076179"/>
    <lineage>
        <taxon>unclassified sequences</taxon>
        <taxon>metagenomes</taxon>
        <taxon>ecological metagenomes</taxon>
    </lineage>
</organism>
<accession>A0A645DD18</accession>
<dbReference type="EMBL" id="VSSQ01034484">
    <property type="protein sequence ID" value="MPM86452.1"/>
    <property type="molecule type" value="Genomic_DNA"/>
</dbReference>
<comment type="caution">
    <text evidence="1">The sequence shown here is derived from an EMBL/GenBank/DDBJ whole genome shotgun (WGS) entry which is preliminary data.</text>
</comment>
<reference evidence="1" key="1">
    <citation type="submission" date="2019-08" db="EMBL/GenBank/DDBJ databases">
        <authorList>
            <person name="Kucharzyk K."/>
            <person name="Murdoch R.W."/>
            <person name="Higgins S."/>
            <person name="Loffler F."/>
        </authorList>
    </citation>
    <scope>NUCLEOTIDE SEQUENCE</scope>
</reference>
<gene>
    <name evidence="1" type="ORF">SDC9_133541</name>
</gene>
<sequence>MTFEQAVAWWEKNEEDFKARMTEMGNEVLSYMDY</sequence>
<dbReference type="AlphaFoldDB" id="A0A645DD18"/>
<name>A0A645DD18_9ZZZZ</name>
<protein>
    <submittedName>
        <fullName evidence="1">Uncharacterized protein</fullName>
    </submittedName>
</protein>
<evidence type="ECO:0000313" key="1">
    <source>
        <dbReference type="EMBL" id="MPM86452.1"/>
    </source>
</evidence>
<proteinExistence type="predicted"/>